<dbReference type="Gene3D" id="1.10.40.110">
    <property type="match status" value="1"/>
</dbReference>
<dbReference type="EMBL" id="CP073910">
    <property type="protein sequence ID" value="QUT06401.1"/>
    <property type="molecule type" value="Genomic_DNA"/>
</dbReference>
<dbReference type="Pfam" id="PF13462">
    <property type="entry name" value="Thioredoxin_4"/>
    <property type="match status" value="1"/>
</dbReference>
<proteinExistence type="predicted"/>
<dbReference type="AlphaFoldDB" id="A0A975Q279"/>
<protein>
    <submittedName>
        <fullName evidence="3">Thioredoxin domain-containing protein</fullName>
    </submittedName>
</protein>
<keyword evidence="4" id="KW-1185">Reference proteome</keyword>
<feature type="signal peptide" evidence="1">
    <location>
        <begin position="1"/>
        <end position="23"/>
    </location>
</feature>
<name>A0A975Q279_9SPHN</name>
<accession>A0A975Q279</accession>
<gene>
    <name evidence="3" type="ORF">KFK14_02685</name>
</gene>
<evidence type="ECO:0000259" key="2">
    <source>
        <dbReference type="Pfam" id="PF13462"/>
    </source>
</evidence>
<feature type="chain" id="PRO_5037180006" evidence="1">
    <location>
        <begin position="24"/>
        <end position="226"/>
    </location>
</feature>
<dbReference type="RefSeq" id="WP_212609780.1">
    <property type="nucleotide sequence ID" value="NZ_CP073910.1"/>
</dbReference>
<evidence type="ECO:0000256" key="1">
    <source>
        <dbReference type="SAM" id="SignalP"/>
    </source>
</evidence>
<dbReference type="SUPFAM" id="SSF52833">
    <property type="entry name" value="Thioredoxin-like"/>
    <property type="match status" value="1"/>
</dbReference>
<organism evidence="3 4">
    <name type="scientific">Sphingobium phenoxybenzoativorans</name>
    <dbReference type="NCBI Taxonomy" id="1592790"/>
    <lineage>
        <taxon>Bacteria</taxon>
        <taxon>Pseudomonadati</taxon>
        <taxon>Pseudomonadota</taxon>
        <taxon>Alphaproteobacteria</taxon>
        <taxon>Sphingomonadales</taxon>
        <taxon>Sphingomonadaceae</taxon>
        <taxon>Sphingobium</taxon>
    </lineage>
</organism>
<dbReference type="Proteomes" id="UP000681425">
    <property type="component" value="Chromosome"/>
</dbReference>
<keyword evidence="1" id="KW-0732">Signal</keyword>
<dbReference type="InterPro" id="IPR036249">
    <property type="entry name" value="Thioredoxin-like_sf"/>
</dbReference>
<evidence type="ECO:0000313" key="4">
    <source>
        <dbReference type="Proteomes" id="UP000681425"/>
    </source>
</evidence>
<reference evidence="3" key="1">
    <citation type="submission" date="2021-04" db="EMBL/GenBank/DDBJ databases">
        <title>Isolation of p-tert-butylphenol degrading bacteria Sphingobium phenoxybenzoativorans Tas13 from active sludge.</title>
        <authorList>
            <person name="Li Y."/>
        </authorList>
    </citation>
    <scope>NUCLEOTIDE SEQUENCE</scope>
    <source>
        <strain evidence="3">Tas13</strain>
    </source>
</reference>
<dbReference type="Gene3D" id="3.40.30.10">
    <property type="entry name" value="Glutaredoxin"/>
    <property type="match status" value="1"/>
</dbReference>
<dbReference type="KEGG" id="spph:KFK14_02685"/>
<feature type="domain" description="Thioredoxin-like fold" evidence="2">
    <location>
        <begin position="38"/>
        <end position="221"/>
    </location>
</feature>
<dbReference type="InterPro" id="IPR012336">
    <property type="entry name" value="Thioredoxin-like_fold"/>
</dbReference>
<sequence>MHFKRALPIGIAIALSIPAAAFAAKAVDWTNRVVLSSVGGHLTGNPAAPTKLIEYISYTCSHCAHFVAEGTGPLKTGWVKSGKVSVEIRNAVRDKYDLTAALLARCGGKDKFLGNHEALFANQSAWMTQLIAYDQQQPKPTEEQAALKEIAEKTGLITLMSKRGFTPAQLNACLADPAAMKTVLAMTQDAWSTQKITGTPSFLMNGKLVEAHDWNALKAALPAPAK</sequence>
<evidence type="ECO:0000313" key="3">
    <source>
        <dbReference type="EMBL" id="QUT06401.1"/>
    </source>
</evidence>